<feature type="transmembrane region" description="Helical" evidence="12">
    <location>
        <begin position="115"/>
        <end position="133"/>
    </location>
</feature>
<dbReference type="InterPro" id="IPR012932">
    <property type="entry name" value="VKOR"/>
</dbReference>
<evidence type="ECO:0000256" key="1">
    <source>
        <dbReference type="ARBA" id="ARBA00004477"/>
    </source>
</evidence>
<evidence type="ECO:0000256" key="8">
    <source>
        <dbReference type="ARBA" id="ARBA00023002"/>
    </source>
</evidence>
<keyword evidence="10" id="KW-1015">Disulfide bond</keyword>
<dbReference type="CDD" id="cd12917">
    <property type="entry name" value="VKOR_euk"/>
    <property type="match status" value="1"/>
</dbReference>
<evidence type="ECO:0000256" key="7">
    <source>
        <dbReference type="ARBA" id="ARBA00022989"/>
    </source>
</evidence>
<dbReference type="SMART" id="SM00756">
    <property type="entry name" value="VKc"/>
    <property type="match status" value="1"/>
</dbReference>
<dbReference type="GO" id="GO:0042373">
    <property type="term" value="P:vitamin K metabolic process"/>
    <property type="evidence" value="ECO:0007669"/>
    <property type="project" value="InterPro"/>
</dbReference>
<feature type="domain" description="Vitamin K epoxide reductase" evidence="13">
    <location>
        <begin position="111"/>
        <end position="259"/>
    </location>
</feature>
<evidence type="ECO:0000256" key="10">
    <source>
        <dbReference type="ARBA" id="ARBA00023157"/>
    </source>
</evidence>
<dbReference type="GO" id="GO:0005789">
    <property type="term" value="C:endoplasmic reticulum membrane"/>
    <property type="evidence" value="ECO:0007669"/>
    <property type="project" value="UniProtKB-SubCell"/>
</dbReference>
<dbReference type="InterPro" id="IPR038354">
    <property type="entry name" value="VKOR_sf"/>
</dbReference>
<dbReference type="PANTHER" id="PTHR14519">
    <property type="entry name" value="VITAMIN K EPOXIDE REDUCTASE COMPLEX, SUBUNIT 1"/>
    <property type="match status" value="1"/>
</dbReference>
<gene>
    <name evidence="14" type="primary">VKORC1</name>
</gene>
<evidence type="ECO:0000256" key="4">
    <source>
        <dbReference type="ARBA" id="ARBA00022692"/>
    </source>
</evidence>
<sequence>MFLNTAWLPVVSPSLTLQLPSLLPRFSFEPEILQLFFPTTPSGLCAASAFPDWTVEFGETGQSACREEWAWPSFPAFLPLPPQLPRWLSVSLPASALWPPRGATMVSSAGWGSPGMARLALCLAGLALSAYALHVKAERARSREYRAYCDLGESISCSRVFSSPWSKGFGLVEPFLGSESILNQSNSIFGLIFYSQQLLLGCYSAPWASSVLMLSSVLSLLGSVYLAWILYFVLYDFCLVCVTTYAINLGLMILNYRRARRPLRLQDQNKKHH</sequence>
<reference evidence="14" key="3">
    <citation type="submission" date="2025-09" db="UniProtKB">
        <authorList>
            <consortium name="Ensembl"/>
        </authorList>
    </citation>
    <scope>IDENTIFICATION</scope>
</reference>
<feature type="transmembrane region" description="Helical" evidence="12">
    <location>
        <begin position="228"/>
        <end position="254"/>
    </location>
</feature>
<organism evidence="14 15">
    <name type="scientific">Sarcophilus harrisii</name>
    <name type="common">Tasmanian devil</name>
    <name type="synonym">Sarcophilus laniarius</name>
    <dbReference type="NCBI Taxonomy" id="9305"/>
    <lineage>
        <taxon>Eukaryota</taxon>
        <taxon>Metazoa</taxon>
        <taxon>Chordata</taxon>
        <taxon>Craniata</taxon>
        <taxon>Vertebrata</taxon>
        <taxon>Euteleostomi</taxon>
        <taxon>Mammalia</taxon>
        <taxon>Metatheria</taxon>
        <taxon>Dasyuromorphia</taxon>
        <taxon>Dasyuridae</taxon>
        <taxon>Sarcophilus</taxon>
    </lineage>
</organism>
<protein>
    <recommendedName>
        <fullName evidence="3">vitamin-K-epoxide reductase (warfarin-sensitive)</fullName>
        <ecNumber evidence="3">1.17.4.4</ecNumber>
    </recommendedName>
</protein>
<feature type="transmembrane region" description="Helical" evidence="12">
    <location>
        <begin position="198"/>
        <end position="222"/>
    </location>
</feature>
<dbReference type="FunCoup" id="A0A7N4V029">
    <property type="interactions" value="358"/>
</dbReference>
<dbReference type="GO" id="GO:0047057">
    <property type="term" value="F:vitamin-K-epoxide reductase (warfarin-sensitive) activity"/>
    <property type="evidence" value="ECO:0007669"/>
    <property type="project" value="UniProtKB-EC"/>
</dbReference>
<keyword evidence="11" id="KW-0676">Redox-active center</keyword>
<dbReference type="Proteomes" id="UP000007648">
    <property type="component" value="Unassembled WGS sequence"/>
</dbReference>
<dbReference type="Pfam" id="PF07884">
    <property type="entry name" value="VKOR"/>
    <property type="match status" value="1"/>
</dbReference>
<evidence type="ECO:0000313" key="15">
    <source>
        <dbReference type="Proteomes" id="UP000007648"/>
    </source>
</evidence>
<evidence type="ECO:0000256" key="9">
    <source>
        <dbReference type="ARBA" id="ARBA00023136"/>
    </source>
</evidence>
<dbReference type="PANTHER" id="PTHR14519:SF8">
    <property type="entry name" value="VITAMIN K EPOXIDE REDUCTASE COMPLEX SUBUNIT 1"/>
    <property type="match status" value="1"/>
</dbReference>
<keyword evidence="8" id="KW-0560">Oxidoreductase</keyword>
<dbReference type="InterPro" id="IPR042406">
    <property type="entry name" value="VKORC1/VKORC1L1"/>
</dbReference>
<dbReference type="AlphaFoldDB" id="A0A7N4V029"/>
<name>A0A7N4V029_SARHA</name>
<evidence type="ECO:0000256" key="3">
    <source>
        <dbReference type="ARBA" id="ARBA00012278"/>
    </source>
</evidence>
<comment type="subcellular location">
    <subcellularLocation>
        <location evidence="1">Endoplasmic reticulum membrane</location>
        <topology evidence="1">Multi-pass membrane protein</topology>
    </subcellularLocation>
</comment>
<keyword evidence="4 12" id="KW-0812">Transmembrane</keyword>
<evidence type="ECO:0000256" key="12">
    <source>
        <dbReference type="SAM" id="Phobius"/>
    </source>
</evidence>
<accession>A0A7N4V029</accession>
<evidence type="ECO:0000256" key="5">
    <source>
        <dbReference type="ARBA" id="ARBA00022719"/>
    </source>
</evidence>
<comment type="similarity">
    <text evidence="2">Belongs to the VKOR family.</text>
</comment>
<evidence type="ECO:0000313" key="14">
    <source>
        <dbReference type="Ensembl" id="ENSSHAP00000028919.1"/>
    </source>
</evidence>
<keyword evidence="9 12" id="KW-0472">Membrane</keyword>
<dbReference type="GO" id="GO:0048038">
    <property type="term" value="F:quinone binding"/>
    <property type="evidence" value="ECO:0007669"/>
    <property type="project" value="UniProtKB-KW"/>
</dbReference>
<dbReference type="Ensembl" id="ENSSHAT00000046071.1">
    <property type="protein sequence ID" value="ENSSHAP00000028919.1"/>
    <property type="gene ID" value="ENSSHAG00000026062.1"/>
</dbReference>
<reference evidence="14 15" key="1">
    <citation type="journal article" date="2011" name="Proc. Natl. Acad. Sci. U.S.A.">
        <title>Genetic diversity and population structure of the endangered marsupial Sarcophilus harrisii (Tasmanian devil).</title>
        <authorList>
            <person name="Miller W."/>
            <person name="Hayes V.M."/>
            <person name="Ratan A."/>
            <person name="Petersen D.C."/>
            <person name="Wittekindt N.E."/>
            <person name="Miller J."/>
            <person name="Walenz B."/>
            <person name="Knight J."/>
            <person name="Qi J."/>
            <person name="Zhao F."/>
            <person name="Wang Q."/>
            <person name="Bedoya-Reina O.C."/>
            <person name="Katiyar N."/>
            <person name="Tomsho L.P."/>
            <person name="Kasson L.M."/>
            <person name="Hardie R.A."/>
            <person name="Woodbridge P."/>
            <person name="Tindall E.A."/>
            <person name="Bertelsen M.F."/>
            <person name="Dixon D."/>
            <person name="Pyecroft S."/>
            <person name="Helgen K.M."/>
            <person name="Lesk A.M."/>
            <person name="Pringle T.H."/>
            <person name="Patterson N."/>
            <person name="Zhang Y."/>
            <person name="Kreiss A."/>
            <person name="Woods G.M."/>
            <person name="Jones M.E."/>
            <person name="Schuster S.C."/>
        </authorList>
    </citation>
    <scope>NUCLEOTIDE SEQUENCE [LARGE SCALE GENOMIC DNA]</scope>
</reference>
<evidence type="ECO:0000256" key="2">
    <source>
        <dbReference type="ARBA" id="ARBA00006214"/>
    </source>
</evidence>
<dbReference type="EC" id="1.17.4.4" evidence="3"/>
<keyword evidence="6" id="KW-0256">Endoplasmic reticulum</keyword>
<evidence type="ECO:0000256" key="6">
    <source>
        <dbReference type="ARBA" id="ARBA00022824"/>
    </source>
</evidence>
<dbReference type="GO" id="GO:0007596">
    <property type="term" value="P:blood coagulation"/>
    <property type="evidence" value="ECO:0007669"/>
    <property type="project" value="TreeGrafter"/>
</dbReference>
<proteinExistence type="inferred from homology"/>
<evidence type="ECO:0000256" key="11">
    <source>
        <dbReference type="ARBA" id="ARBA00023284"/>
    </source>
</evidence>
<reference evidence="14" key="2">
    <citation type="submission" date="2025-08" db="UniProtKB">
        <authorList>
            <consortium name="Ensembl"/>
        </authorList>
    </citation>
    <scope>IDENTIFICATION</scope>
</reference>
<dbReference type="Gene3D" id="1.20.1440.130">
    <property type="entry name" value="VKOR domain"/>
    <property type="match status" value="1"/>
</dbReference>
<evidence type="ECO:0000259" key="13">
    <source>
        <dbReference type="SMART" id="SM00756"/>
    </source>
</evidence>
<keyword evidence="15" id="KW-1185">Reference proteome</keyword>
<keyword evidence="5" id="KW-0874">Quinone</keyword>
<keyword evidence="7 12" id="KW-1133">Transmembrane helix</keyword>
<dbReference type="FunFam" id="1.20.1440.130:FF:000001">
    <property type="entry name" value="Vitamin K epoxide reductase complex subunit 1-like 1"/>
    <property type="match status" value="1"/>
</dbReference>
<dbReference type="InParanoid" id="A0A7N4V029"/>
<dbReference type="GeneTree" id="ENSGT00940000157421"/>